<feature type="domain" description="Nucleotidyl transferase" evidence="11">
    <location>
        <begin position="2"/>
        <end position="237"/>
    </location>
</feature>
<keyword evidence="5 10" id="KW-0808">Transferase</keyword>
<organism evidence="12 13">
    <name type="scientific">Clostridium beijerinckii</name>
    <name type="common">Clostridium MP</name>
    <dbReference type="NCBI Taxonomy" id="1520"/>
    <lineage>
        <taxon>Bacteria</taxon>
        <taxon>Bacillati</taxon>
        <taxon>Bacillota</taxon>
        <taxon>Clostridia</taxon>
        <taxon>Eubacteriales</taxon>
        <taxon>Clostridiaceae</taxon>
        <taxon>Clostridium</taxon>
    </lineage>
</organism>
<evidence type="ECO:0000313" key="12">
    <source>
        <dbReference type="EMBL" id="NSB14771.1"/>
    </source>
</evidence>
<accession>A0AAE5H5R0</accession>
<dbReference type="RefSeq" id="WP_077856416.1">
    <property type="nucleotide sequence ID" value="NZ_JABTDW010000001.1"/>
</dbReference>
<evidence type="ECO:0000256" key="2">
    <source>
        <dbReference type="ARBA" id="ARBA00010480"/>
    </source>
</evidence>
<dbReference type="SUPFAM" id="SSF53448">
    <property type="entry name" value="Nucleotide-diphospho-sugar transferases"/>
    <property type="match status" value="1"/>
</dbReference>
<reference evidence="12" key="1">
    <citation type="submission" date="2020-06" db="EMBL/GenBank/DDBJ databases">
        <title>Genomic insights into acetone-butanol-ethanol (ABE) fermentation by sequencing solventogenic clostridia strains.</title>
        <authorList>
            <person name="Brown S."/>
        </authorList>
    </citation>
    <scope>NUCLEOTIDE SEQUENCE</scope>
    <source>
        <strain evidence="12">DJ123</strain>
    </source>
</reference>
<dbReference type="PANTHER" id="PTHR43532">
    <property type="entry name" value="GLUCOSE-1-PHOSPHATE THYMIDYLYLTRANSFERASE"/>
    <property type="match status" value="1"/>
</dbReference>
<dbReference type="EMBL" id="JABTDW010000001">
    <property type="protein sequence ID" value="NSB14771.1"/>
    <property type="molecule type" value="Genomic_DNA"/>
</dbReference>
<comment type="function">
    <text evidence="10">Catalyzes the formation of dTDP-glucose, from dTTP and glucose 1-phosphate, as well as its pyrophosphorolysis.</text>
</comment>
<evidence type="ECO:0000256" key="4">
    <source>
        <dbReference type="ARBA" id="ARBA00017654"/>
    </source>
</evidence>
<evidence type="ECO:0000259" key="11">
    <source>
        <dbReference type="Pfam" id="PF00483"/>
    </source>
</evidence>
<evidence type="ECO:0000313" key="13">
    <source>
        <dbReference type="Proteomes" id="UP000822184"/>
    </source>
</evidence>
<evidence type="ECO:0000256" key="8">
    <source>
        <dbReference type="ARBA" id="ARBA00022842"/>
    </source>
</evidence>
<gene>
    <name evidence="12" type="ORF">BCD95_003030</name>
</gene>
<proteinExistence type="inferred from homology"/>
<dbReference type="AlphaFoldDB" id="A0AAE5H5R0"/>
<keyword evidence="7 10" id="KW-0479">Metal-binding</keyword>
<evidence type="ECO:0000256" key="7">
    <source>
        <dbReference type="ARBA" id="ARBA00022723"/>
    </source>
</evidence>
<dbReference type="FunFam" id="3.90.550.10:FF:000023">
    <property type="entry name" value="Glucose-1-phosphate thymidylyltransferase"/>
    <property type="match status" value="1"/>
</dbReference>
<dbReference type="Gene3D" id="3.90.550.10">
    <property type="entry name" value="Spore Coat Polysaccharide Biosynthesis Protein SpsA, Chain A"/>
    <property type="match status" value="1"/>
</dbReference>
<dbReference type="GO" id="GO:0008879">
    <property type="term" value="F:glucose-1-phosphate thymidylyltransferase activity"/>
    <property type="evidence" value="ECO:0007669"/>
    <property type="project" value="UniProtKB-EC"/>
</dbReference>
<dbReference type="GO" id="GO:0046872">
    <property type="term" value="F:metal ion binding"/>
    <property type="evidence" value="ECO:0007669"/>
    <property type="project" value="UniProtKB-KW"/>
</dbReference>
<dbReference type="Proteomes" id="UP000822184">
    <property type="component" value="Unassembled WGS sequence"/>
</dbReference>
<comment type="caution">
    <text evidence="12">The sequence shown here is derived from an EMBL/GenBank/DDBJ whole genome shotgun (WGS) entry which is preliminary data.</text>
</comment>
<comment type="cofactor">
    <cofactor evidence="1">
        <name>Mg(2+)</name>
        <dbReference type="ChEBI" id="CHEBI:18420"/>
    </cofactor>
</comment>
<comment type="similarity">
    <text evidence="2 10">Belongs to the glucose-1-phosphate thymidylyltransferase family.</text>
</comment>
<evidence type="ECO:0000256" key="9">
    <source>
        <dbReference type="ARBA" id="ARBA00049336"/>
    </source>
</evidence>
<comment type="catalytic activity">
    <reaction evidence="9 10">
        <text>dTTP + alpha-D-glucose 1-phosphate + H(+) = dTDP-alpha-D-glucose + diphosphate</text>
        <dbReference type="Rhea" id="RHEA:15225"/>
        <dbReference type="ChEBI" id="CHEBI:15378"/>
        <dbReference type="ChEBI" id="CHEBI:33019"/>
        <dbReference type="ChEBI" id="CHEBI:37568"/>
        <dbReference type="ChEBI" id="CHEBI:57477"/>
        <dbReference type="ChEBI" id="CHEBI:58601"/>
        <dbReference type="EC" id="2.7.7.24"/>
    </reaction>
</comment>
<dbReference type="CDD" id="cd02538">
    <property type="entry name" value="G1P_TT_short"/>
    <property type="match status" value="1"/>
</dbReference>
<dbReference type="NCBIfam" id="TIGR01207">
    <property type="entry name" value="rmlA"/>
    <property type="match status" value="1"/>
</dbReference>
<dbReference type="EC" id="2.7.7.24" evidence="3 10"/>
<evidence type="ECO:0000256" key="5">
    <source>
        <dbReference type="ARBA" id="ARBA00022679"/>
    </source>
</evidence>
<dbReference type="PANTHER" id="PTHR43532:SF1">
    <property type="entry name" value="GLUCOSE-1-PHOSPHATE THYMIDYLYLTRANSFERASE 1"/>
    <property type="match status" value="1"/>
</dbReference>
<evidence type="ECO:0000256" key="6">
    <source>
        <dbReference type="ARBA" id="ARBA00022695"/>
    </source>
</evidence>
<dbReference type="InterPro" id="IPR005907">
    <property type="entry name" value="G1P_thy_trans_s"/>
</dbReference>
<evidence type="ECO:0000256" key="3">
    <source>
        <dbReference type="ARBA" id="ARBA00012461"/>
    </source>
</evidence>
<evidence type="ECO:0000256" key="1">
    <source>
        <dbReference type="ARBA" id="ARBA00001946"/>
    </source>
</evidence>
<sequence>MKGIILAGGSGTRLYPVTKSISKQMVPIYDKPMIYYPMSVLMLSRIKDILIISTPRDIKNFRELFNDGKELGLNIDYAIQEKPNGLAEAFIIGEKFIGNDNVAMILGDNIFYGQSFSEHLMKAANLDSGAYIFGYYVQNPKAFGVVEFDANGKVISLEEKPENPKSKYAVPGLYFYDNTVVKKAKELEPSARGELEITDLNKAYMNEGKLKVDLLGRGMAWLDTGTHSSMLQASNFVDAIQNTQGIYIACLEEIAYRKGWITSEKVIELAKSLMKTGYGKYLMDMVEEGEVHEYNNKCITNLEV</sequence>
<evidence type="ECO:0000256" key="10">
    <source>
        <dbReference type="RuleBase" id="RU003706"/>
    </source>
</evidence>
<dbReference type="InterPro" id="IPR029044">
    <property type="entry name" value="Nucleotide-diphossugar_trans"/>
</dbReference>
<name>A0AAE5H5R0_CLOBE</name>
<dbReference type="InterPro" id="IPR005835">
    <property type="entry name" value="NTP_transferase_dom"/>
</dbReference>
<keyword evidence="6 10" id="KW-0548">Nucleotidyltransferase</keyword>
<dbReference type="Pfam" id="PF00483">
    <property type="entry name" value="NTP_transferase"/>
    <property type="match status" value="1"/>
</dbReference>
<keyword evidence="8 10" id="KW-0460">Magnesium</keyword>
<protein>
    <recommendedName>
        <fullName evidence="4 10">Glucose-1-phosphate thymidylyltransferase</fullName>
        <ecNumber evidence="3 10">2.7.7.24</ecNumber>
    </recommendedName>
</protein>